<feature type="compositionally biased region" description="Basic residues" evidence="1">
    <location>
        <begin position="1"/>
        <end position="13"/>
    </location>
</feature>
<dbReference type="Proteomes" id="UP000656042">
    <property type="component" value="Unassembled WGS sequence"/>
</dbReference>
<organism evidence="3 4">
    <name type="scientific">Mangrovihabitans endophyticus</name>
    <dbReference type="NCBI Taxonomy" id="1751298"/>
    <lineage>
        <taxon>Bacteria</taxon>
        <taxon>Bacillati</taxon>
        <taxon>Actinomycetota</taxon>
        <taxon>Actinomycetes</taxon>
        <taxon>Micromonosporales</taxon>
        <taxon>Micromonosporaceae</taxon>
        <taxon>Mangrovihabitans</taxon>
    </lineage>
</organism>
<protein>
    <submittedName>
        <fullName evidence="3">Uncharacterized protein</fullName>
    </submittedName>
</protein>
<dbReference type="SUPFAM" id="SSF58113">
    <property type="entry name" value="Apolipoprotein A-I"/>
    <property type="match status" value="1"/>
</dbReference>
<dbReference type="EMBL" id="BMMX01000011">
    <property type="protein sequence ID" value="GGK93937.1"/>
    <property type="molecule type" value="Genomic_DNA"/>
</dbReference>
<evidence type="ECO:0000256" key="1">
    <source>
        <dbReference type="SAM" id="MobiDB-lite"/>
    </source>
</evidence>
<sequence>MLETMRRKRRSNKMKSELGQSVDHFRRAAAIAAQETGATVGPKFNAARERVQPVAGKARDAAASGWGSTVATLGPMVASAAGNVRQANKETKKAAKANRKAAEKNAKKLEKRTNKALGRKQRGRKTSTLLGIALVGGAVGAGAAYAVRRRRAAQWDEYDPAEPVDTPTAVIDTADDAAFEPTDQTETTAPAAGAGLDAAVAEDPTLRTGTADQTSSTQHSPEVARMASGKNSD</sequence>
<comment type="caution">
    <text evidence="3">The sequence shown here is derived from an EMBL/GenBank/DDBJ whole genome shotgun (WGS) entry which is preliminary data.</text>
</comment>
<evidence type="ECO:0000256" key="2">
    <source>
        <dbReference type="SAM" id="Phobius"/>
    </source>
</evidence>
<reference evidence="3" key="2">
    <citation type="submission" date="2020-09" db="EMBL/GenBank/DDBJ databases">
        <authorList>
            <person name="Sun Q."/>
            <person name="Zhou Y."/>
        </authorList>
    </citation>
    <scope>NUCLEOTIDE SEQUENCE</scope>
    <source>
        <strain evidence="3">CGMCC 4.7299</strain>
    </source>
</reference>
<dbReference type="Gene3D" id="1.20.120.20">
    <property type="entry name" value="Apolipoprotein"/>
    <property type="match status" value="1"/>
</dbReference>
<dbReference type="AlphaFoldDB" id="A0A8J3BYJ3"/>
<dbReference type="RefSeq" id="WP_229715843.1">
    <property type="nucleotide sequence ID" value="NZ_BMMX01000011.1"/>
</dbReference>
<proteinExistence type="predicted"/>
<keyword evidence="2" id="KW-0812">Transmembrane</keyword>
<feature type="compositionally biased region" description="Basic and acidic residues" evidence="1">
    <location>
        <begin position="100"/>
        <end position="113"/>
    </location>
</feature>
<name>A0A8J3BYJ3_9ACTN</name>
<feature type="transmembrane region" description="Helical" evidence="2">
    <location>
        <begin position="129"/>
        <end position="147"/>
    </location>
</feature>
<keyword evidence="2" id="KW-1133">Transmembrane helix</keyword>
<feature type="compositionally biased region" description="Polar residues" evidence="1">
    <location>
        <begin position="207"/>
        <end position="220"/>
    </location>
</feature>
<evidence type="ECO:0000313" key="3">
    <source>
        <dbReference type="EMBL" id="GGK93937.1"/>
    </source>
</evidence>
<feature type="compositionally biased region" description="Low complexity" evidence="1">
    <location>
        <begin position="189"/>
        <end position="201"/>
    </location>
</feature>
<accession>A0A8J3BYJ3</accession>
<evidence type="ECO:0000313" key="4">
    <source>
        <dbReference type="Proteomes" id="UP000656042"/>
    </source>
</evidence>
<gene>
    <name evidence="3" type="ORF">GCM10012284_29990</name>
</gene>
<feature type="region of interest" description="Disordered" evidence="1">
    <location>
        <begin position="1"/>
        <end position="21"/>
    </location>
</feature>
<reference evidence="3" key="1">
    <citation type="journal article" date="2014" name="Int. J. Syst. Evol. Microbiol.">
        <title>Complete genome sequence of Corynebacterium casei LMG S-19264T (=DSM 44701T), isolated from a smear-ripened cheese.</title>
        <authorList>
            <consortium name="US DOE Joint Genome Institute (JGI-PGF)"/>
            <person name="Walter F."/>
            <person name="Albersmeier A."/>
            <person name="Kalinowski J."/>
            <person name="Ruckert C."/>
        </authorList>
    </citation>
    <scope>NUCLEOTIDE SEQUENCE</scope>
    <source>
        <strain evidence="3">CGMCC 4.7299</strain>
    </source>
</reference>
<feature type="region of interest" description="Disordered" evidence="1">
    <location>
        <begin position="154"/>
        <end position="233"/>
    </location>
</feature>
<keyword evidence="4" id="KW-1185">Reference proteome</keyword>
<feature type="region of interest" description="Disordered" evidence="1">
    <location>
        <begin position="83"/>
        <end position="123"/>
    </location>
</feature>
<keyword evidence="2" id="KW-0472">Membrane</keyword>